<reference evidence="1 2" key="1">
    <citation type="submission" date="2019-07" db="EMBL/GenBank/DDBJ databases">
        <title>complete genome sequencing of Ornithinimicrobium sp. H23M54.</title>
        <authorList>
            <person name="Bae J.-W."/>
            <person name="Lee S.-Y."/>
        </authorList>
    </citation>
    <scope>NUCLEOTIDE SEQUENCE [LARGE SCALE GENOMIC DNA]</scope>
    <source>
        <strain evidence="1 2">H23M54</strain>
    </source>
</reference>
<dbReference type="KEGG" id="orz:FNH13_02745"/>
<sequence length="99" mass="10373">MSCRKSGESTARDAGLQAVTVVPGFAAQHDGEGPGASHGRVLLPGVTGADDRWSRGAADVHAEVAQRRLDNLSVIVRPGGHSFPANDRQDVYALRATLL</sequence>
<proteinExistence type="predicted"/>
<evidence type="ECO:0000313" key="1">
    <source>
        <dbReference type="EMBL" id="QDO87384.1"/>
    </source>
</evidence>
<keyword evidence="2" id="KW-1185">Reference proteome</keyword>
<dbReference type="RefSeq" id="WP_143782042.1">
    <property type="nucleotide sequence ID" value="NZ_CP041616.1"/>
</dbReference>
<organism evidence="1 2">
    <name type="scientific">Ornithinimicrobium ciconiae</name>
    <dbReference type="NCBI Taxonomy" id="2594265"/>
    <lineage>
        <taxon>Bacteria</taxon>
        <taxon>Bacillati</taxon>
        <taxon>Actinomycetota</taxon>
        <taxon>Actinomycetes</taxon>
        <taxon>Micrococcales</taxon>
        <taxon>Ornithinimicrobiaceae</taxon>
        <taxon>Ornithinimicrobium</taxon>
    </lineage>
</organism>
<evidence type="ECO:0000313" key="2">
    <source>
        <dbReference type="Proteomes" id="UP000315395"/>
    </source>
</evidence>
<dbReference type="OrthoDB" id="262125at2"/>
<gene>
    <name evidence="1" type="ORF">FNH13_02745</name>
</gene>
<dbReference type="EMBL" id="CP041616">
    <property type="protein sequence ID" value="QDO87384.1"/>
    <property type="molecule type" value="Genomic_DNA"/>
</dbReference>
<name>A0A516G778_9MICO</name>
<protein>
    <submittedName>
        <fullName evidence="1">Uncharacterized protein</fullName>
    </submittedName>
</protein>
<dbReference type="Proteomes" id="UP000315395">
    <property type="component" value="Chromosome"/>
</dbReference>
<accession>A0A516G778</accession>
<dbReference type="AlphaFoldDB" id="A0A516G778"/>